<feature type="domain" description="AAA+ ATPase" evidence="15">
    <location>
        <begin position="283"/>
        <end position="457"/>
    </location>
</feature>
<dbReference type="InterPro" id="IPR003960">
    <property type="entry name" value="ATPase_AAA_CS"/>
</dbReference>
<comment type="catalytic activity">
    <reaction evidence="11">
        <text>ATP + H2O = ADP + phosphate + H(+)</text>
        <dbReference type="Rhea" id="RHEA:13065"/>
        <dbReference type="ChEBI" id="CHEBI:15377"/>
        <dbReference type="ChEBI" id="CHEBI:15378"/>
        <dbReference type="ChEBI" id="CHEBI:30616"/>
        <dbReference type="ChEBI" id="CHEBI:43474"/>
        <dbReference type="ChEBI" id="CHEBI:456216"/>
    </reaction>
    <physiologicalReaction direction="left-to-right" evidence="11">
        <dbReference type="Rhea" id="RHEA:13066"/>
    </physiologicalReaction>
</comment>
<evidence type="ECO:0000259" key="16">
    <source>
        <dbReference type="SMART" id="SM01024"/>
    </source>
</evidence>
<evidence type="ECO:0000256" key="3">
    <source>
        <dbReference type="ARBA" id="ARBA00022692"/>
    </source>
</evidence>
<dbReference type="InterPro" id="IPR027417">
    <property type="entry name" value="P-loop_NTPase"/>
</dbReference>
<dbReference type="InterPro" id="IPR003593">
    <property type="entry name" value="AAA+_ATPase"/>
</dbReference>
<feature type="region of interest" description="Disordered" evidence="13">
    <location>
        <begin position="350"/>
        <end position="401"/>
    </location>
</feature>
<reference evidence="17 18" key="1">
    <citation type="submission" date="2020-01" db="EMBL/GenBank/DDBJ databases">
        <authorList>
            <consortium name="DOE Joint Genome Institute"/>
            <person name="Haridas S."/>
            <person name="Albert R."/>
            <person name="Binder M."/>
            <person name="Bloem J."/>
            <person name="Labutti K."/>
            <person name="Salamov A."/>
            <person name="Andreopoulos B."/>
            <person name="Baker S.E."/>
            <person name="Barry K."/>
            <person name="Bills G."/>
            <person name="Bluhm B.H."/>
            <person name="Cannon C."/>
            <person name="Castanera R."/>
            <person name="Culley D.E."/>
            <person name="Daum C."/>
            <person name="Ezra D."/>
            <person name="Gonzalez J.B."/>
            <person name="Henrissat B."/>
            <person name="Kuo A."/>
            <person name="Liang C."/>
            <person name="Lipzen A."/>
            <person name="Lutzoni F."/>
            <person name="Magnuson J."/>
            <person name="Mondo S."/>
            <person name="Nolan M."/>
            <person name="Ohm R."/>
            <person name="Pangilinan J."/>
            <person name="Park H.-J.H."/>
            <person name="Ramirez L."/>
            <person name="Alfaro M."/>
            <person name="Sun H."/>
            <person name="Tritt A."/>
            <person name="Yoshinaga Y."/>
            <person name="Zwiers L.-H.L."/>
            <person name="Turgeon B.G."/>
            <person name="Goodwin S.B."/>
            <person name="Spatafora J.W."/>
            <person name="Crous P.W."/>
            <person name="Grigoriev I.V."/>
        </authorList>
    </citation>
    <scope>NUCLEOTIDE SEQUENCE [LARGE SCALE GENOMIC DNA]</scope>
    <source>
        <strain evidence="17 18">CBS 611.86</strain>
    </source>
</reference>
<feature type="compositionally biased region" description="Low complexity" evidence="13">
    <location>
        <begin position="481"/>
        <end position="493"/>
    </location>
</feature>
<feature type="transmembrane region" description="Helical" evidence="14">
    <location>
        <begin position="50"/>
        <end position="72"/>
    </location>
</feature>
<keyword evidence="4 12" id="KW-0547">Nucleotide-binding</keyword>
<dbReference type="GO" id="GO:0005524">
    <property type="term" value="F:ATP binding"/>
    <property type="evidence" value="ECO:0007669"/>
    <property type="project" value="UniProtKB-KW"/>
</dbReference>
<keyword evidence="5" id="KW-0999">Mitochondrion inner membrane</keyword>
<evidence type="ECO:0000256" key="8">
    <source>
        <dbReference type="ARBA" id="ARBA00022989"/>
    </source>
</evidence>
<gene>
    <name evidence="17" type="ORF">BDV95DRAFT_599451</name>
</gene>
<dbReference type="AlphaFoldDB" id="A0A7C8I1R9"/>
<dbReference type="InterPro" id="IPR057495">
    <property type="entry name" value="AAA_lid_BCS1"/>
</dbReference>
<keyword evidence="6" id="KW-0378">Hydrolase</keyword>
<organism evidence="17 18">
    <name type="scientific">Massariosphaeria phaeospora</name>
    <dbReference type="NCBI Taxonomy" id="100035"/>
    <lineage>
        <taxon>Eukaryota</taxon>
        <taxon>Fungi</taxon>
        <taxon>Dikarya</taxon>
        <taxon>Ascomycota</taxon>
        <taxon>Pezizomycotina</taxon>
        <taxon>Dothideomycetes</taxon>
        <taxon>Pleosporomycetidae</taxon>
        <taxon>Pleosporales</taxon>
        <taxon>Pleosporales incertae sedis</taxon>
        <taxon>Massariosphaeria</taxon>
    </lineage>
</organism>
<sequence length="601" mass="66639">MDFSKLSSINFEPGATNSTLTSLPSTLLEALIPGYGIVSQIIRRTLGFDVGLVVSGCLVVFGLFQGAQLLYYKSYSFFASYLLSSIQIEDDDALFSQIMQWIAEQRMTKVSRDLKAVSKWISSYEDSDDDDIEADEDILDETGLFNYEKWASKVPPRYEPNYGDNRFWYGGRMFMFSRTRRETKRNMWADEGQVLVISCMGRGTDPIKELLSHIKSWNLTKENKMTSVYRPVNKDWERQSTRPSRPMSTVSLDRQQKAKIVTDINEYLHPASARWYASRGIPYRRGYLFYGPPGTGKTSLSFALAGIFGLNIYCISLMQAGLTESDLNTLFGELPRRCIVLLEDIDAAGLRRPEDPLPEPKDDPDASNAAVIVEGPDGEPVTVSKADGMPKPPGSQPPAATATRSLISLSGLLNTIDGAASHEGRVLIMTTNHAEQLDAALIRPGRVDLQVQFTLATHDQTRDIFKRMYSTTPSEQLAKVPSTPTKATSPAPKRLSLTQARSKSVSPNVLFNDDADDAAFLELLARPPALDVVLEPEKLRVMADEFAAQIPEKQFSPAEIQGFLLTRKKEPRRAVEEVAGWVAGVLEGREKGTKVLGGGVQ</sequence>
<keyword evidence="8 14" id="KW-1133">Transmembrane helix</keyword>
<dbReference type="OrthoDB" id="10251412at2759"/>
<evidence type="ECO:0000256" key="9">
    <source>
        <dbReference type="ARBA" id="ARBA00023128"/>
    </source>
</evidence>
<keyword evidence="3 14" id="KW-0812">Transmembrane</keyword>
<proteinExistence type="inferred from homology"/>
<dbReference type="Gene3D" id="3.40.50.300">
    <property type="entry name" value="P-loop containing nucleotide triphosphate hydrolases"/>
    <property type="match status" value="1"/>
</dbReference>
<dbReference type="InterPro" id="IPR050747">
    <property type="entry name" value="Mitochondrial_chaperone_BCS1"/>
</dbReference>
<evidence type="ECO:0000256" key="12">
    <source>
        <dbReference type="RuleBase" id="RU003651"/>
    </source>
</evidence>
<evidence type="ECO:0000256" key="11">
    <source>
        <dbReference type="ARBA" id="ARBA00048778"/>
    </source>
</evidence>
<dbReference type="SUPFAM" id="SSF52540">
    <property type="entry name" value="P-loop containing nucleoside triphosphate hydrolases"/>
    <property type="match status" value="1"/>
</dbReference>
<evidence type="ECO:0000256" key="4">
    <source>
        <dbReference type="ARBA" id="ARBA00022741"/>
    </source>
</evidence>
<dbReference type="SMART" id="SM01024">
    <property type="entry name" value="BCS1_N"/>
    <property type="match status" value="1"/>
</dbReference>
<evidence type="ECO:0000256" key="5">
    <source>
        <dbReference type="ARBA" id="ARBA00022792"/>
    </source>
</evidence>
<dbReference type="PANTHER" id="PTHR23070">
    <property type="entry name" value="BCS1 AAA-TYPE ATPASE"/>
    <property type="match status" value="1"/>
</dbReference>
<comment type="caution">
    <text evidence="17">The sequence shown here is derived from an EMBL/GenBank/DDBJ whole genome shotgun (WGS) entry which is preliminary data.</text>
</comment>
<feature type="region of interest" description="Disordered" evidence="13">
    <location>
        <begin position="477"/>
        <end position="500"/>
    </location>
</feature>
<evidence type="ECO:0000256" key="6">
    <source>
        <dbReference type="ARBA" id="ARBA00022801"/>
    </source>
</evidence>
<evidence type="ECO:0000313" key="18">
    <source>
        <dbReference type="Proteomes" id="UP000481861"/>
    </source>
</evidence>
<feature type="domain" description="BCS1 N-terminal" evidence="16">
    <location>
        <begin position="55"/>
        <end position="250"/>
    </location>
</feature>
<evidence type="ECO:0000256" key="1">
    <source>
        <dbReference type="ARBA" id="ARBA00004434"/>
    </source>
</evidence>
<dbReference type="GO" id="GO:0016887">
    <property type="term" value="F:ATP hydrolysis activity"/>
    <property type="evidence" value="ECO:0007669"/>
    <property type="project" value="InterPro"/>
</dbReference>
<dbReference type="Pfam" id="PF00004">
    <property type="entry name" value="AAA"/>
    <property type="match status" value="2"/>
</dbReference>
<evidence type="ECO:0000256" key="7">
    <source>
        <dbReference type="ARBA" id="ARBA00022840"/>
    </source>
</evidence>
<name>A0A7C8I1R9_9PLEO</name>
<dbReference type="Pfam" id="PF08740">
    <property type="entry name" value="BCS1_N"/>
    <property type="match status" value="1"/>
</dbReference>
<keyword evidence="18" id="KW-1185">Reference proteome</keyword>
<dbReference type="Pfam" id="PF25426">
    <property type="entry name" value="AAA_lid_BCS1"/>
    <property type="match status" value="1"/>
</dbReference>
<evidence type="ECO:0000313" key="17">
    <source>
        <dbReference type="EMBL" id="KAF2865752.1"/>
    </source>
</evidence>
<keyword evidence="9" id="KW-0496">Mitochondrion</keyword>
<protein>
    <submittedName>
        <fullName evidence="17">BCS1 N terminal-domain-containing protein</fullName>
    </submittedName>
</protein>
<dbReference type="EMBL" id="JAADJZ010000031">
    <property type="protein sequence ID" value="KAF2865752.1"/>
    <property type="molecule type" value="Genomic_DNA"/>
</dbReference>
<evidence type="ECO:0000256" key="10">
    <source>
        <dbReference type="ARBA" id="ARBA00023136"/>
    </source>
</evidence>
<keyword evidence="7 12" id="KW-0067">ATP-binding</keyword>
<dbReference type="SMART" id="SM00382">
    <property type="entry name" value="AAA"/>
    <property type="match status" value="1"/>
</dbReference>
<evidence type="ECO:0000256" key="14">
    <source>
        <dbReference type="SAM" id="Phobius"/>
    </source>
</evidence>
<feature type="compositionally biased region" description="Basic and acidic residues" evidence="13">
    <location>
        <begin position="350"/>
        <end position="364"/>
    </location>
</feature>
<comment type="similarity">
    <text evidence="2">Belongs to the AAA ATPase family. BCS1 subfamily.</text>
</comment>
<dbReference type="InterPro" id="IPR014851">
    <property type="entry name" value="BCS1_N"/>
</dbReference>
<evidence type="ECO:0000256" key="2">
    <source>
        <dbReference type="ARBA" id="ARBA00007448"/>
    </source>
</evidence>
<evidence type="ECO:0000259" key="15">
    <source>
        <dbReference type="SMART" id="SM00382"/>
    </source>
</evidence>
<comment type="subcellular location">
    <subcellularLocation>
        <location evidence="1">Mitochondrion inner membrane</location>
        <topology evidence="1">Single-pass membrane protein</topology>
    </subcellularLocation>
</comment>
<dbReference type="GO" id="GO:0005743">
    <property type="term" value="C:mitochondrial inner membrane"/>
    <property type="evidence" value="ECO:0007669"/>
    <property type="project" value="UniProtKB-SubCell"/>
</dbReference>
<keyword evidence="10 14" id="KW-0472">Membrane</keyword>
<dbReference type="InterPro" id="IPR003959">
    <property type="entry name" value="ATPase_AAA_core"/>
</dbReference>
<dbReference type="PROSITE" id="PS00674">
    <property type="entry name" value="AAA"/>
    <property type="match status" value="1"/>
</dbReference>
<accession>A0A7C8I1R9</accession>
<dbReference type="Proteomes" id="UP000481861">
    <property type="component" value="Unassembled WGS sequence"/>
</dbReference>
<evidence type="ECO:0000256" key="13">
    <source>
        <dbReference type="SAM" id="MobiDB-lite"/>
    </source>
</evidence>